<dbReference type="EMBL" id="JABXYK010000006">
    <property type="protein sequence ID" value="NVP55978.1"/>
    <property type="molecule type" value="Genomic_DNA"/>
</dbReference>
<name>A0ABX2QFJ8_9HYPH</name>
<dbReference type="Pfam" id="PF02357">
    <property type="entry name" value="NusG"/>
    <property type="match status" value="1"/>
</dbReference>
<gene>
    <name evidence="3" type="ORF">HV823_12010</name>
</gene>
<dbReference type="InterPro" id="IPR006645">
    <property type="entry name" value="NGN-like_dom"/>
</dbReference>
<keyword evidence="4" id="KW-1185">Reference proteome</keyword>
<proteinExistence type="predicted"/>
<dbReference type="SUPFAM" id="SSF82679">
    <property type="entry name" value="N-utilization substance G protein NusG, N-terminal domain"/>
    <property type="match status" value="1"/>
</dbReference>
<evidence type="ECO:0000259" key="2">
    <source>
        <dbReference type="Pfam" id="PF02357"/>
    </source>
</evidence>
<dbReference type="RefSeq" id="WP_176949959.1">
    <property type="nucleotide sequence ID" value="NZ_JABXYK010000006.1"/>
</dbReference>
<comment type="caution">
    <text evidence="3">The sequence shown here is derived from an EMBL/GenBank/DDBJ whole genome shotgun (WGS) entry which is preliminary data.</text>
</comment>
<dbReference type="Gene3D" id="3.30.70.940">
    <property type="entry name" value="NusG, N-terminal domain"/>
    <property type="match status" value="1"/>
</dbReference>
<organism evidence="3 4">
    <name type="scientific">Mycoplana rhizolycopersici</name>
    <dbReference type="NCBI Taxonomy" id="2746702"/>
    <lineage>
        <taxon>Bacteria</taxon>
        <taxon>Pseudomonadati</taxon>
        <taxon>Pseudomonadota</taxon>
        <taxon>Alphaproteobacteria</taxon>
        <taxon>Hyphomicrobiales</taxon>
        <taxon>Rhizobiaceae</taxon>
        <taxon>Mycoplana</taxon>
    </lineage>
</organism>
<reference evidence="3 4" key="1">
    <citation type="submission" date="2020-06" db="EMBL/GenBank/DDBJ databases">
        <title>Rhizobium sp.nov. isolated from the tomato plant.</title>
        <authorList>
            <person name="Thin K.K."/>
            <person name="Zhang X."/>
            <person name="He S."/>
        </authorList>
    </citation>
    <scope>NUCLEOTIDE SEQUENCE [LARGE SCALE GENOMIC DNA]</scope>
    <source>
        <strain evidence="3 4">DBTS2</strain>
    </source>
</reference>
<evidence type="ECO:0000313" key="3">
    <source>
        <dbReference type="EMBL" id="NVP55978.1"/>
    </source>
</evidence>
<accession>A0ABX2QFJ8</accession>
<keyword evidence="1" id="KW-0804">Transcription</keyword>
<dbReference type="InterPro" id="IPR036735">
    <property type="entry name" value="NGN_dom_sf"/>
</dbReference>
<evidence type="ECO:0000256" key="1">
    <source>
        <dbReference type="ARBA" id="ARBA00023163"/>
    </source>
</evidence>
<evidence type="ECO:0000313" key="4">
    <source>
        <dbReference type="Proteomes" id="UP000659172"/>
    </source>
</evidence>
<protein>
    <recommendedName>
        <fullName evidence="2">NusG-like N-terminal domain-containing protein</fullName>
    </recommendedName>
</protein>
<feature type="domain" description="NusG-like N-terminal" evidence="2">
    <location>
        <begin position="13"/>
        <end position="97"/>
    </location>
</feature>
<sequence length="188" mass="22121">MARQLKDVPEHRRGETVIERNLREAGIDVCMPAFWREIRAHRSRKLRERRFPLLVGYVFIRHDPSRGFAAVRDVDGVLDIVRNGSGPAELNEDDIRFLMMEMFHRHQDYRLHREHKIETARIKRRQNLHGELGRLLPRGRSRTVSLRSHADACIQLLPDRVRERVMGIMSALDAIEDDKALDEYREAV</sequence>
<dbReference type="Proteomes" id="UP000659172">
    <property type="component" value="Unassembled WGS sequence"/>
</dbReference>